<evidence type="ECO:0000256" key="7">
    <source>
        <dbReference type="PIRSR" id="PIRSR002854-1"/>
    </source>
</evidence>
<dbReference type="STRING" id="889306.KP78_14780"/>
<dbReference type="PANTHER" id="PTHR30429:SF3">
    <property type="entry name" value="LIPOPROTEIN"/>
    <property type="match status" value="1"/>
</dbReference>
<dbReference type="OrthoDB" id="9812878at2"/>
<sequence>MKKILLTVLVLAIAVFAAACGSESNENNESAGDSNELTKVKVGVSSGDTRTWDYIVDIAKEEGLDIELVKFNDYILPNVSLNEGEIDANAFQTISWFDEAVANQNLELEAIGSTVIAPMGIYSKEHTNLEDLEDGATIAIPNEGSNFGRALLLLQEAGLITLTEDFEGIGSLDKIAANPKNLQFEAVAAGNTPRFLDDVDASIINNNFAVEAGLTLEDALFHESATAKPYINIIAVKKGDADRPELQKLVEIYHSEEVENFIIEEYKGSSIPTFVSLEELLNYKDAWTQPAAE</sequence>
<keyword evidence="10" id="KW-1185">Reference proteome</keyword>
<reference evidence="9 10" key="1">
    <citation type="submission" date="2015-01" db="EMBL/GenBank/DDBJ databases">
        <title>Genome sequencing of Jeotgalibacillus soli.</title>
        <authorList>
            <person name="Goh K.M."/>
            <person name="Chan K.-G."/>
            <person name="Yaakop A.S."/>
            <person name="Ee R."/>
            <person name="Gan H.M."/>
            <person name="Chan C.S."/>
        </authorList>
    </citation>
    <scope>NUCLEOTIDE SEQUENCE [LARGE SCALE GENOMIC DNA]</scope>
    <source>
        <strain evidence="9 10">P9</strain>
    </source>
</reference>
<feature type="signal peptide" evidence="8">
    <location>
        <begin position="1"/>
        <end position="19"/>
    </location>
</feature>
<evidence type="ECO:0000256" key="8">
    <source>
        <dbReference type="SAM" id="SignalP"/>
    </source>
</evidence>
<dbReference type="PROSITE" id="PS51257">
    <property type="entry name" value="PROKAR_LIPOPROTEIN"/>
    <property type="match status" value="1"/>
</dbReference>
<dbReference type="Proteomes" id="UP000031938">
    <property type="component" value="Unassembled WGS sequence"/>
</dbReference>
<evidence type="ECO:0000256" key="6">
    <source>
        <dbReference type="PIRNR" id="PIRNR002854"/>
    </source>
</evidence>
<keyword evidence="2 8" id="KW-0732">Signal</keyword>
<dbReference type="GO" id="GO:0016020">
    <property type="term" value="C:membrane"/>
    <property type="evidence" value="ECO:0007669"/>
    <property type="project" value="UniProtKB-SubCell"/>
</dbReference>
<feature type="chain" id="PRO_5038423418" description="Lipoprotein" evidence="8">
    <location>
        <begin position="20"/>
        <end position="293"/>
    </location>
</feature>
<name>A0A0C2RIQ0_9BACL</name>
<dbReference type="PANTHER" id="PTHR30429">
    <property type="entry name" value="D-METHIONINE-BINDING LIPOPROTEIN METQ"/>
    <property type="match status" value="1"/>
</dbReference>
<dbReference type="InterPro" id="IPR004872">
    <property type="entry name" value="Lipoprotein_NlpA"/>
</dbReference>
<comment type="similarity">
    <text evidence="6">Belongs to the nlpA lipoprotein family.</text>
</comment>
<evidence type="ECO:0000256" key="5">
    <source>
        <dbReference type="ARBA" id="ARBA00023288"/>
    </source>
</evidence>
<evidence type="ECO:0000256" key="1">
    <source>
        <dbReference type="ARBA" id="ARBA00004635"/>
    </source>
</evidence>
<evidence type="ECO:0000256" key="3">
    <source>
        <dbReference type="ARBA" id="ARBA00023136"/>
    </source>
</evidence>
<dbReference type="Gene3D" id="3.40.190.10">
    <property type="entry name" value="Periplasmic binding protein-like II"/>
    <property type="match status" value="2"/>
</dbReference>
<accession>A0A0C2RIQ0</accession>
<dbReference type="PIRSF" id="PIRSF002854">
    <property type="entry name" value="MetQ"/>
    <property type="match status" value="1"/>
</dbReference>
<gene>
    <name evidence="9" type="ORF">KP78_14780</name>
</gene>
<keyword evidence="3" id="KW-0472">Membrane</keyword>
<dbReference type="SUPFAM" id="SSF53850">
    <property type="entry name" value="Periplasmic binding protein-like II"/>
    <property type="match status" value="1"/>
</dbReference>
<proteinExistence type="inferred from homology"/>
<evidence type="ECO:0000313" key="10">
    <source>
        <dbReference type="Proteomes" id="UP000031938"/>
    </source>
</evidence>
<evidence type="ECO:0000313" key="9">
    <source>
        <dbReference type="EMBL" id="KIL50010.1"/>
    </source>
</evidence>
<comment type="caution">
    <text evidence="9">The sequence shown here is derived from an EMBL/GenBank/DDBJ whole genome shotgun (WGS) entry which is preliminary data.</text>
</comment>
<dbReference type="EMBL" id="JXRP01000009">
    <property type="protein sequence ID" value="KIL50010.1"/>
    <property type="molecule type" value="Genomic_DNA"/>
</dbReference>
<dbReference type="Pfam" id="PF03180">
    <property type="entry name" value="Lipoprotein_9"/>
    <property type="match status" value="1"/>
</dbReference>
<keyword evidence="5 6" id="KW-0449">Lipoprotein</keyword>
<dbReference type="AlphaFoldDB" id="A0A0C2RIQ0"/>
<comment type="subcellular location">
    <subcellularLocation>
        <location evidence="1">Membrane</location>
        <topology evidence="1">Lipid-anchor</topology>
    </subcellularLocation>
</comment>
<evidence type="ECO:0000256" key="4">
    <source>
        <dbReference type="ARBA" id="ARBA00023139"/>
    </source>
</evidence>
<organism evidence="9 10">
    <name type="scientific">Jeotgalibacillus soli</name>
    <dbReference type="NCBI Taxonomy" id="889306"/>
    <lineage>
        <taxon>Bacteria</taxon>
        <taxon>Bacillati</taxon>
        <taxon>Bacillota</taxon>
        <taxon>Bacilli</taxon>
        <taxon>Bacillales</taxon>
        <taxon>Caryophanaceae</taxon>
        <taxon>Jeotgalibacillus</taxon>
    </lineage>
</organism>
<protein>
    <recommendedName>
        <fullName evidence="6">Lipoprotein</fullName>
    </recommendedName>
</protein>
<evidence type="ECO:0000256" key="2">
    <source>
        <dbReference type="ARBA" id="ARBA00022729"/>
    </source>
</evidence>
<feature type="lipid moiety-binding region" description="S-diacylglycerol cysteine" evidence="7">
    <location>
        <position position="20"/>
    </location>
</feature>
<keyword evidence="4" id="KW-0564">Palmitate</keyword>
<dbReference type="PATRIC" id="fig|889306.3.peg.1489"/>
<dbReference type="RefSeq" id="WP_041087356.1">
    <property type="nucleotide sequence ID" value="NZ_JXRP01000009.1"/>
</dbReference>